<proteinExistence type="predicted"/>
<evidence type="ECO:0000313" key="2">
    <source>
        <dbReference type="Proteomes" id="UP001162480"/>
    </source>
</evidence>
<reference evidence="1" key="1">
    <citation type="submission" date="2023-08" db="EMBL/GenBank/DDBJ databases">
        <authorList>
            <person name="Alioto T."/>
            <person name="Alioto T."/>
            <person name="Gomez Garrido J."/>
        </authorList>
    </citation>
    <scope>NUCLEOTIDE SEQUENCE</scope>
</reference>
<evidence type="ECO:0000313" key="1">
    <source>
        <dbReference type="EMBL" id="CAI9737101.1"/>
    </source>
</evidence>
<dbReference type="EMBL" id="OX597832">
    <property type="protein sequence ID" value="CAI9737101.1"/>
    <property type="molecule type" value="Genomic_DNA"/>
</dbReference>
<name>A0AA36BMC8_OCTVU</name>
<protein>
    <submittedName>
        <fullName evidence="1">Uncharacterized protein</fullName>
    </submittedName>
</protein>
<organism evidence="1 2">
    <name type="scientific">Octopus vulgaris</name>
    <name type="common">Common octopus</name>
    <dbReference type="NCBI Taxonomy" id="6645"/>
    <lineage>
        <taxon>Eukaryota</taxon>
        <taxon>Metazoa</taxon>
        <taxon>Spiralia</taxon>
        <taxon>Lophotrochozoa</taxon>
        <taxon>Mollusca</taxon>
        <taxon>Cephalopoda</taxon>
        <taxon>Coleoidea</taxon>
        <taxon>Octopodiformes</taxon>
        <taxon>Octopoda</taxon>
        <taxon>Incirrata</taxon>
        <taxon>Octopodidae</taxon>
        <taxon>Octopus</taxon>
    </lineage>
</organism>
<dbReference type="Proteomes" id="UP001162480">
    <property type="component" value="Chromosome 19"/>
</dbReference>
<gene>
    <name evidence="1" type="ORF">OCTVUL_1B009830</name>
</gene>
<accession>A0AA36BMC8</accession>
<sequence>MVRMEGGILFRMCRNYYIVQSSSDKALEFVRDLSEINKYSDNDVIISPRETITAHDVITEEQTKTT</sequence>
<keyword evidence="2" id="KW-1185">Reference proteome</keyword>
<dbReference type="AlphaFoldDB" id="A0AA36BMC8"/>